<evidence type="ECO:0000256" key="2">
    <source>
        <dbReference type="ARBA" id="ARBA00022729"/>
    </source>
</evidence>
<sequence length="356" mass="39377">MVGGCQSCFLTYISVLLLGCFLHDVEASNPQRAIHKKVGDTVELSSGFSTEGVTMADWKYDGLKIAGEDSALKNTQFDGRLKFNPYNLNLTLEGLTLKDSGKYSFISTKGIVQRPTVFITLHVHEPITKEPMVNSSSTWHTSNASCTVLMECSAATTGNVTYQWTVGTETFNGSRLQHIIRQQDEDTKFNCTISNVVSEMSTIKTVSCSNTTSQHPERGMCREVIVVYWCSLMIFYDLKLVIKITVHFTGITTPFVETGFFFALIVGAGGSLLVAVIVGVAVCVYRHKQSQARIDSNDLTVYADINDVAIEDKPCSLYETIDNRGNKVPPGPNTVYDKIQLNRLRNESVSPYQDIS</sequence>
<evidence type="ECO:0000313" key="8">
    <source>
        <dbReference type="Proteomes" id="UP000504611"/>
    </source>
</evidence>
<dbReference type="PANTHER" id="PTHR12080">
    <property type="entry name" value="SIGNALING LYMPHOCYTIC ACTIVATION MOLECULE"/>
    <property type="match status" value="1"/>
</dbReference>
<evidence type="ECO:0000259" key="7">
    <source>
        <dbReference type="PROSITE" id="PS50835"/>
    </source>
</evidence>
<keyword evidence="2 6" id="KW-0732">Signal</keyword>
<evidence type="ECO:0000256" key="4">
    <source>
        <dbReference type="ARBA" id="ARBA00023180"/>
    </source>
</evidence>
<feature type="transmembrane region" description="Helical" evidence="5">
    <location>
        <begin position="260"/>
        <end position="285"/>
    </location>
</feature>
<dbReference type="AlphaFoldDB" id="A0A6I9Q422"/>
<dbReference type="GO" id="GO:0016020">
    <property type="term" value="C:membrane"/>
    <property type="evidence" value="ECO:0007669"/>
    <property type="project" value="UniProtKB-SubCell"/>
</dbReference>
<evidence type="ECO:0000256" key="5">
    <source>
        <dbReference type="SAM" id="Phobius"/>
    </source>
</evidence>
<evidence type="ECO:0000313" key="9">
    <source>
        <dbReference type="RefSeq" id="XP_010793201.1"/>
    </source>
</evidence>
<feature type="signal peptide" evidence="6">
    <location>
        <begin position="1"/>
        <end position="27"/>
    </location>
</feature>
<keyword evidence="3 5" id="KW-0472">Membrane</keyword>
<dbReference type="GeneID" id="104965864"/>
<keyword evidence="5" id="KW-0812">Transmembrane</keyword>
<keyword evidence="8" id="KW-1185">Reference proteome</keyword>
<protein>
    <submittedName>
        <fullName evidence="9">T-lymphocyte surface antigen Ly-9 isoform X1</fullName>
    </submittedName>
</protein>
<organism evidence="8 9">
    <name type="scientific">Notothenia coriiceps</name>
    <name type="common">black rockcod</name>
    <dbReference type="NCBI Taxonomy" id="8208"/>
    <lineage>
        <taxon>Eukaryota</taxon>
        <taxon>Metazoa</taxon>
        <taxon>Chordata</taxon>
        <taxon>Craniata</taxon>
        <taxon>Vertebrata</taxon>
        <taxon>Euteleostomi</taxon>
        <taxon>Actinopterygii</taxon>
        <taxon>Neopterygii</taxon>
        <taxon>Teleostei</taxon>
        <taxon>Neoteleostei</taxon>
        <taxon>Acanthomorphata</taxon>
        <taxon>Eupercaria</taxon>
        <taxon>Perciformes</taxon>
        <taxon>Notothenioidei</taxon>
        <taxon>Nototheniidae</taxon>
        <taxon>Notothenia</taxon>
    </lineage>
</organism>
<dbReference type="Gene3D" id="2.60.40.10">
    <property type="entry name" value="Immunoglobulins"/>
    <property type="match status" value="2"/>
</dbReference>
<dbReference type="Proteomes" id="UP000504611">
    <property type="component" value="Unplaced"/>
</dbReference>
<proteinExistence type="predicted"/>
<dbReference type="InterPro" id="IPR007110">
    <property type="entry name" value="Ig-like_dom"/>
</dbReference>
<evidence type="ECO:0000256" key="3">
    <source>
        <dbReference type="ARBA" id="ARBA00023136"/>
    </source>
</evidence>
<dbReference type="PROSITE" id="PS50835">
    <property type="entry name" value="IG_LIKE"/>
    <property type="match status" value="1"/>
</dbReference>
<dbReference type="InterPro" id="IPR036179">
    <property type="entry name" value="Ig-like_dom_sf"/>
</dbReference>
<feature type="transmembrane region" description="Helical" evidence="5">
    <location>
        <begin position="226"/>
        <end position="248"/>
    </location>
</feature>
<dbReference type="SUPFAM" id="SSF48726">
    <property type="entry name" value="Immunoglobulin"/>
    <property type="match status" value="1"/>
</dbReference>
<dbReference type="InterPro" id="IPR015631">
    <property type="entry name" value="CD2/SLAM_rcpt"/>
</dbReference>
<feature type="domain" description="Ig-like" evidence="7">
    <location>
        <begin position="115"/>
        <end position="207"/>
    </location>
</feature>
<keyword evidence="4" id="KW-0325">Glycoprotein</keyword>
<name>A0A6I9Q422_9TELE</name>
<gene>
    <name evidence="9" type="primary">LOC104965864</name>
</gene>
<dbReference type="PANTHER" id="PTHR12080:SF48">
    <property type="entry name" value="IMMUNOGLOBULIN SUBTYPE DOMAIN-CONTAINING PROTEIN"/>
    <property type="match status" value="1"/>
</dbReference>
<evidence type="ECO:0000256" key="1">
    <source>
        <dbReference type="ARBA" id="ARBA00004370"/>
    </source>
</evidence>
<feature type="chain" id="PRO_5026865268" evidence="6">
    <location>
        <begin position="28"/>
        <end position="356"/>
    </location>
</feature>
<reference evidence="9" key="1">
    <citation type="submission" date="2025-08" db="UniProtKB">
        <authorList>
            <consortium name="RefSeq"/>
        </authorList>
    </citation>
    <scope>IDENTIFICATION</scope>
    <source>
        <tissue evidence="9">Muscle</tissue>
    </source>
</reference>
<keyword evidence="5" id="KW-1133">Transmembrane helix</keyword>
<dbReference type="InterPro" id="IPR013783">
    <property type="entry name" value="Ig-like_fold"/>
</dbReference>
<comment type="subcellular location">
    <subcellularLocation>
        <location evidence="1">Membrane</location>
    </subcellularLocation>
</comment>
<dbReference type="OrthoDB" id="9835793at2759"/>
<dbReference type="RefSeq" id="XP_010793201.1">
    <property type="nucleotide sequence ID" value="XM_010794899.1"/>
</dbReference>
<dbReference type="KEGG" id="ncc:104965864"/>
<accession>A0A6I9Q422</accession>
<evidence type="ECO:0000256" key="6">
    <source>
        <dbReference type="SAM" id="SignalP"/>
    </source>
</evidence>